<proteinExistence type="predicted"/>
<reference evidence="1 2" key="1">
    <citation type="submission" date="2017-12" db="EMBL/GenBank/DDBJ databases">
        <authorList>
            <consortium name="DOE Joint Genome Institute"/>
            <person name="Haridas S."/>
            <person name="Kjaerbolling I."/>
            <person name="Vesth T.C."/>
            <person name="Frisvad J.C."/>
            <person name="Nybo J.L."/>
            <person name="Theobald S."/>
            <person name="Kuo A."/>
            <person name="Bowyer P."/>
            <person name="Matsuda Y."/>
            <person name="Mondo S."/>
            <person name="Lyhne E.K."/>
            <person name="Kogle M.E."/>
            <person name="Clum A."/>
            <person name="Lipzen A."/>
            <person name="Salamov A."/>
            <person name="Ngan C.Y."/>
            <person name="Daum C."/>
            <person name="Chiniquy J."/>
            <person name="Barry K."/>
            <person name="LaButti K."/>
            <person name="Simmons B.A."/>
            <person name="Magnuson J.K."/>
            <person name="Mortensen U.H."/>
            <person name="Larsen T.O."/>
            <person name="Grigoriev I.V."/>
            <person name="Baker S.E."/>
            <person name="Andersen M.R."/>
            <person name="Nordberg H.P."/>
            <person name="Cantor M.N."/>
            <person name="Hua S.X."/>
        </authorList>
    </citation>
    <scope>NUCLEOTIDE SEQUENCE [LARGE SCALE GENOMIC DNA]</scope>
    <source>
        <strain evidence="1 2">CBS 102.13</strain>
    </source>
</reference>
<name>A0A2I2F4R9_ASPCN</name>
<protein>
    <submittedName>
        <fullName evidence="1">Uncharacterized protein</fullName>
    </submittedName>
</protein>
<sequence>MRYNDKEVCDESKTDNEGTTHFKCEEGFALEYKTKKDPTKGADAWLTYPGADEVEVELKLYNQINNPGCAGGSIPITCHRYFYSFEGEYCD</sequence>
<accession>A0A2I2F4R9</accession>
<gene>
    <name evidence="1" type="ORF">BDW47DRAFT_59813</name>
</gene>
<evidence type="ECO:0000313" key="2">
    <source>
        <dbReference type="Proteomes" id="UP000234585"/>
    </source>
</evidence>
<dbReference type="RefSeq" id="XP_024669652.1">
    <property type="nucleotide sequence ID" value="XM_024819390.1"/>
</dbReference>
<organism evidence="1 2">
    <name type="scientific">Aspergillus candidus</name>
    <dbReference type="NCBI Taxonomy" id="41067"/>
    <lineage>
        <taxon>Eukaryota</taxon>
        <taxon>Fungi</taxon>
        <taxon>Dikarya</taxon>
        <taxon>Ascomycota</taxon>
        <taxon>Pezizomycotina</taxon>
        <taxon>Eurotiomycetes</taxon>
        <taxon>Eurotiomycetidae</taxon>
        <taxon>Eurotiales</taxon>
        <taxon>Aspergillaceae</taxon>
        <taxon>Aspergillus</taxon>
        <taxon>Aspergillus subgen. Circumdati</taxon>
    </lineage>
</organism>
<dbReference type="OrthoDB" id="6123at2759"/>
<dbReference type="GeneID" id="36526550"/>
<dbReference type="Proteomes" id="UP000234585">
    <property type="component" value="Unassembled WGS sequence"/>
</dbReference>
<dbReference type="EMBL" id="KZ559159">
    <property type="protein sequence ID" value="PLB35640.1"/>
    <property type="molecule type" value="Genomic_DNA"/>
</dbReference>
<keyword evidence="2" id="KW-1185">Reference proteome</keyword>
<evidence type="ECO:0000313" key="1">
    <source>
        <dbReference type="EMBL" id="PLB35640.1"/>
    </source>
</evidence>
<dbReference type="AlphaFoldDB" id="A0A2I2F4R9"/>